<evidence type="ECO:0000313" key="1">
    <source>
        <dbReference type="EMBL" id="NIR74939.1"/>
    </source>
</evidence>
<reference evidence="1 2" key="1">
    <citation type="submission" date="2020-01" db="EMBL/GenBank/DDBJ databases">
        <title>Genomes assembled from Gulf of Kutch pelagic sediment metagenomes.</title>
        <authorList>
            <person name="Chandrashekar M."/>
            <person name="Mahajan M.S."/>
            <person name="Dave K.J."/>
            <person name="Vatsa P."/>
            <person name="Nathani N.M."/>
        </authorList>
    </citation>
    <scope>NUCLEOTIDE SEQUENCE [LARGE SCALE GENOMIC DNA]</scope>
    <source>
        <strain evidence="1">KS3-K002</strain>
    </source>
</reference>
<dbReference type="EMBL" id="JAACAK010000049">
    <property type="protein sequence ID" value="NIR74939.1"/>
    <property type="molecule type" value="Genomic_DNA"/>
</dbReference>
<dbReference type="Pfam" id="PF06293">
    <property type="entry name" value="Kdo"/>
    <property type="match status" value="1"/>
</dbReference>
<accession>A0AAE5CD12</accession>
<dbReference type="Proteomes" id="UP000702544">
    <property type="component" value="Unassembled WGS sequence"/>
</dbReference>
<evidence type="ECO:0000313" key="2">
    <source>
        <dbReference type="Proteomes" id="UP000702544"/>
    </source>
</evidence>
<protein>
    <recommendedName>
        <fullName evidence="3">3-deoxy-D-manno-octulosonic acid kinase</fullName>
    </recommendedName>
</protein>
<dbReference type="SUPFAM" id="SSF56112">
    <property type="entry name" value="Protein kinase-like (PK-like)"/>
    <property type="match status" value="1"/>
</dbReference>
<gene>
    <name evidence="1" type="ORF">GWO12_07465</name>
</gene>
<comment type="caution">
    <text evidence="1">The sequence shown here is derived from an EMBL/GenBank/DDBJ whole genome shotgun (WGS) entry which is preliminary data.</text>
</comment>
<dbReference type="InterPro" id="IPR011009">
    <property type="entry name" value="Kinase-like_dom_sf"/>
</dbReference>
<dbReference type="AlphaFoldDB" id="A0AAE5CD12"/>
<dbReference type="Gene3D" id="1.10.510.10">
    <property type="entry name" value="Transferase(Phosphotransferase) domain 1"/>
    <property type="match status" value="1"/>
</dbReference>
<organism evidence="1 2">
    <name type="scientific">Candidatus Kutchimonas denitrificans</name>
    <dbReference type="NCBI Taxonomy" id="3056748"/>
    <lineage>
        <taxon>Bacteria</taxon>
        <taxon>Pseudomonadati</taxon>
        <taxon>Gemmatimonadota</taxon>
        <taxon>Gemmatimonadia</taxon>
        <taxon>Candidatus Palauibacterales</taxon>
        <taxon>Candidatus Palauibacteraceae</taxon>
        <taxon>Candidatus Kutchimonas</taxon>
    </lineage>
</organism>
<evidence type="ECO:0008006" key="3">
    <source>
        <dbReference type="Google" id="ProtNLM"/>
    </source>
</evidence>
<proteinExistence type="predicted"/>
<name>A0AAE5CD12_9BACT</name>
<sequence>MKGGTRGNGTTYRTERIGGARVMARSEDLAEVGAMMERAGSLYDFAAAHPAAEAIQGRGTLHVIPVGSGRWVVRRLSHGGALAPLTGDRFLRLGRPRPFNELVIADRLAALGIPTPVVRAAAVYPSGPLFYRGDIAREEITDARDLAACLFGPLELAAPARATVLAAAGGLLRSIHAAGLAHPDLNLRNVLIESGDAASPRAYIIDLEKCRIAVRLGRRQRERMLGRFQRSARKFEKETGGRISEAEWRAFHQAYGGAAPNGRA</sequence>